<organism evidence="1 2">
    <name type="scientific">Bizionia saleffrena</name>
    <dbReference type="NCBI Taxonomy" id="291189"/>
    <lineage>
        <taxon>Bacteria</taxon>
        <taxon>Pseudomonadati</taxon>
        <taxon>Bacteroidota</taxon>
        <taxon>Flavobacteriia</taxon>
        <taxon>Flavobacteriales</taxon>
        <taxon>Flavobacteriaceae</taxon>
        <taxon>Bizionia</taxon>
    </lineage>
</organism>
<evidence type="ECO:0000313" key="1">
    <source>
        <dbReference type="EMBL" id="TYB72605.1"/>
    </source>
</evidence>
<evidence type="ECO:0008006" key="3">
    <source>
        <dbReference type="Google" id="ProtNLM"/>
    </source>
</evidence>
<sequence>MKKTLIALSLIGVLISCSSPLDKKYNEDTLVEDTKDIKETSDISEEDTELMAGWIMRAKWIDATLDDKTYGEIIEEAKNYKKEQKKRAEKKKLEGEHKRQKLDAALTVAMYDKGYEEYNYQKYLTYSFAFENKTDKTIRTFKGAVSIRDLFDTEIKSINLTIDDPITTGETFKGTYSTAYNQFRTEDSRLKGKDMEALKVVWIPEKIIFMDGSTLE</sequence>
<comment type="caution">
    <text evidence="1">The sequence shown here is derived from an EMBL/GenBank/DDBJ whole genome shotgun (WGS) entry which is preliminary data.</text>
</comment>
<gene>
    <name evidence="1" type="ORF">ES676_10540</name>
</gene>
<name>A0A8H2LG41_9FLAO</name>
<accession>A0A8H2LG41</accession>
<dbReference type="PROSITE" id="PS51257">
    <property type="entry name" value="PROKAR_LIPOPROTEIN"/>
    <property type="match status" value="1"/>
</dbReference>
<dbReference type="AlphaFoldDB" id="A0A8H2LG41"/>
<evidence type="ECO:0000313" key="2">
    <source>
        <dbReference type="Proteomes" id="UP000323324"/>
    </source>
</evidence>
<proteinExistence type="predicted"/>
<dbReference type="Proteomes" id="UP000323324">
    <property type="component" value="Unassembled WGS sequence"/>
</dbReference>
<reference evidence="1 2" key="1">
    <citation type="submission" date="2019-08" db="EMBL/GenBank/DDBJ databases">
        <title>Genomes of Antarctic Bizionia species.</title>
        <authorList>
            <person name="Bowman J.P."/>
        </authorList>
    </citation>
    <scope>NUCLEOTIDE SEQUENCE [LARGE SCALE GENOMIC DNA]</scope>
    <source>
        <strain evidence="1 2">HFD</strain>
    </source>
</reference>
<keyword evidence="2" id="KW-1185">Reference proteome</keyword>
<dbReference type="EMBL" id="VSKM01000010">
    <property type="protein sequence ID" value="TYB72605.1"/>
    <property type="molecule type" value="Genomic_DNA"/>
</dbReference>
<dbReference type="RefSeq" id="WP_148370293.1">
    <property type="nucleotide sequence ID" value="NZ_VSKM01000010.1"/>
</dbReference>
<protein>
    <recommendedName>
        <fullName evidence="3">Lipoprotein</fullName>
    </recommendedName>
</protein>